<name>A0A166B8N4_9AGAM</name>
<protein>
    <submittedName>
        <fullName evidence="1">Uncharacterized protein</fullName>
    </submittedName>
</protein>
<proteinExistence type="predicted"/>
<organism evidence="1 2">
    <name type="scientific">Athelia psychrophila</name>
    <dbReference type="NCBI Taxonomy" id="1759441"/>
    <lineage>
        <taxon>Eukaryota</taxon>
        <taxon>Fungi</taxon>
        <taxon>Dikarya</taxon>
        <taxon>Basidiomycota</taxon>
        <taxon>Agaricomycotina</taxon>
        <taxon>Agaricomycetes</taxon>
        <taxon>Agaricomycetidae</taxon>
        <taxon>Atheliales</taxon>
        <taxon>Atheliaceae</taxon>
        <taxon>Athelia</taxon>
    </lineage>
</organism>
<sequence length="198" mass="21494">MTSAPTRRRHQDSNTFYILIPRDLLCGRASNGDVFRALRAPPSGEQGAVAGCPAAHAFMHHVSDRVLHRRALFLGMRTHHNVNISTMCTKYEIELLRPKGLGRLFLVLSGMGSWSRIAINHKSNAANLAREQNLAARNAKEIIAGSTRDDGMAAIISPTDNLWRNCKGIPGNGVSCQQGYLVPALDGGGGLRQIRDGS</sequence>
<evidence type="ECO:0000313" key="2">
    <source>
        <dbReference type="Proteomes" id="UP000076532"/>
    </source>
</evidence>
<evidence type="ECO:0000313" key="1">
    <source>
        <dbReference type="EMBL" id="KZP12387.1"/>
    </source>
</evidence>
<accession>A0A166B8N4</accession>
<dbReference type="AlphaFoldDB" id="A0A166B8N4"/>
<keyword evidence="2" id="KW-1185">Reference proteome</keyword>
<dbReference type="EMBL" id="KV417648">
    <property type="protein sequence ID" value="KZP12387.1"/>
    <property type="molecule type" value="Genomic_DNA"/>
</dbReference>
<reference evidence="1 2" key="1">
    <citation type="journal article" date="2016" name="Mol. Biol. Evol.">
        <title>Comparative Genomics of Early-Diverging Mushroom-Forming Fungi Provides Insights into the Origins of Lignocellulose Decay Capabilities.</title>
        <authorList>
            <person name="Nagy L.G."/>
            <person name="Riley R."/>
            <person name="Tritt A."/>
            <person name="Adam C."/>
            <person name="Daum C."/>
            <person name="Floudas D."/>
            <person name="Sun H."/>
            <person name="Yadav J.S."/>
            <person name="Pangilinan J."/>
            <person name="Larsson K.H."/>
            <person name="Matsuura K."/>
            <person name="Barry K."/>
            <person name="Labutti K."/>
            <person name="Kuo R."/>
            <person name="Ohm R.A."/>
            <person name="Bhattacharya S.S."/>
            <person name="Shirouzu T."/>
            <person name="Yoshinaga Y."/>
            <person name="Martin F.M."/>
            <person name="Grigoriev I.V."/>
            <person name="Hibbett D.S."/>
        </authorList>
    </citation>
    <scope>NUCLEOTIDE SEQUENCE [LARGE SCALE GENOMIC DNA]</scope>
    <source>
        <strain evidence="1 2">CBS 109695</strain>
    </source>
</reference>
<gene>
    <name evidence="1" type="ORF">FIBSPDRAFT_898255</name>
</gene>
<dbReference type="Proteomes" id="UP000076532">
    <property type="component" value="Unassembled WGS sequence"/>
</dbReference>